<keyword evidence="1" id="KW-0472">Membrane</keyword>
<evidence type="ECO:0000313" key="3">
    <source>
        <dbReference type="Proteomes" id="UP000658278"/>
    </source>
</evidence>
<dbReference type="RefSeq" id="WP_200283180.1">
    <property type="nucleotide sequence ID" value="NZ_JAENII010000020.1"/>
</dbReference>
<feature type="transmembrane region" description="Helical" evidence="1">
    <location>
        <begin position="324"/>
        <end position="345"/>
    </location>
</feature>
<keyword evidence="1" id="KW-1133">Transmembrane helix</keyword>
<feature type="transmembrane region" description="Helical" evidence="1">
    <location>
        <begin position="64"/>
        <end position="86"/>
    </location>
</feature>
<dbReference type="Pfam" id="PF11168">
    <property type="entry name" value="DUF2955"/>
    <property type="match status" value="1"/>
</dbReference>
<name>A0A934VG05_9BACT</name>
<accession>A0A934VG05</accession>
<feature type="transmembrane region" description="Helical" evidence="1">
    <location>
        <begin position="118"/>
        <end position="134"/>
    </location>
</feature>
<comment type="caution">
    <text evidence="2">The sequence shown here is derived from an EMBL/GenBank/DDBJ whole genome shotgun (WGS) entry which is preliminary data.</text>
</comment>
<keyword evidence="3" id="KW-1185">Reference proteome</keyword>
<evidence type="ECO:0000256" key="1">
    <source>
        <dbReference type="SAM" id="Phobius"/>
    </source>
</evidence>
<feature type="transmembrane region" description="Helical" evidence="1">
    <location>
        <begin position="263"/>
        <end position="281"/>
    </location>
</feature>
<dbReference type="AlphaFoldDB" id="A0A934VG05"/>
<dbReference type="Proteomes" id="UP000658278">
    <property type="component" value="Unassembled WGS sequence"/>
</dbReference>
<dbReference type="EMBL" id="JAENII010000020">
    <property type="protein sequence ID" value="MBK1828904.1"/>
    <property type="molecule type" value="Genomic_DNA"/>
</dbReference>
<protein>
    <submittedName>
        <fullName evidence="2">DUF2955 domain-containing protein</fullName>
    </submittedName>
</protein>
<keyword evidence="1" id="KW-0812">Transmembrane</keyword>
<dbReference type="InterPro" id="IPR022604">
    <property type="entry name" value="DUF2955"/>
</dbReference>
<proteinExistence type="predicted"/>
<feature type="transmembrane region" description="Helical" evidence="1">
    <location>
        <begin position="146"/>
        <end position="165"/>
    </location>
</feature>
<organism evidence="2 3">
    <name type="scientific">Haloferula rosea</name>
    <dbReference type="NCBI Taxonomy" id="490093"/>
    <lineage>
        <taxon>Bacteria</taxon>
        <taxon>Pseudomonadati</taxon>
        <taxon>Verrucomicrobiota</taxon>
        <taxon>Verrucomicrobiia</taxon>
        <taxon>Verrucomicrobiales</taxon>
        <taxon>Verrucomicrobiaceae</taxon>
        <taxon>Haloferula</taxon>
    </lineage>
</organism>
<feature type="transmembrane region" description="Helical" evidence="1">
    <location>
        <begin position="293"/>
        <end position="312"/>
    </location>
</feature>
<reference evidence="2" key="1">
    <citation type="submission" date="2021-01" db="EMBL/GenBank/DDBJ databases">
        <title>Modified the classification status of verrucomicrobia.</title>
        <authorList>
            <person name="Feng X."/>
        </authorList>
    </citation>
    <scope>NUCLEOTIDE SEQUENCE</scope>
    <source>
        <strain evidence="2">KCTC 22201</strain>
    </source>
</reference>
<gene>
    <name evidence="2" type="ORF">JIN81_17850</name>
</gene>
<feature type="transmembrane region" description="Helical" evidence="1">
    <location>
        <begin position="22"/>
        <end position="44"/>
    </location>
</feature>
<sequence>MSSDAPAEISPEDQQRLAQARIFRLTFGVVASTAAAFGIGWPFAFITPMLAAAFLSAPVPRPTIGALLAFPVMILAALLFAFAISAVTLSQPLLVLAAVMLMIFRCFYLMSIGVSRGFLTWVLMGFLLIPAMAAQSMELAFSLTTGLFASGLIAMAFVWLSHAVFPDPVGVSKPQKATPPPMDKAGRDRAAKIAFIRVLVILPLEAYVLIGGNIGDLKILIFATMLIQSPNLSAGLKGGKALIMGNTFGGVVAMGIYELLVLFPSYLFLLGLFTLLGLVFGRQMFGGTKWGPICGSGLGTVILLIGLGTMPFGGETDDQFYSRIWQVILAAVYVVFAFHLVVYVTNWKVLRRLRKTGRLKVKTGATEVRT</sequence>
<evidence type="ECO:0000313" key="2">
    <source>
        <dbReference type="EMBL" id="MBK1828904.1"/>
    </source>
</evidence>